<feature type="domain" description="Integrase catalytic" evidence="1">
    <location>
        <begin position="313"/>
        <end position="411"/>
    </location>
</feature>
<dbReference type="InterPro" id="IPR001584">
    <property type="entry name" value="Integrase_cat-core"/>
</dbReference>
<dbReference type="NCBIfam" id="NF033516">
    <property type="entry name" value="transpos_IS3"/>
    <property type="match status" value="1"/>
</dbReference>
<dbReference type="SUPFAM" id="SSF53098">
    <property type="entry name" value="Ribonuclease H-like"/>
    <property type="match status" value="1"/>
</dbReference>
<dbReference type="PANTHER" id="PTHR46889:SF4">
    <property type="entry name" value="TRANSPOSASE INSO FOR INSERTION SEQUENCE ELEMENT IS911B-RELATED"/>
    <property type="match status" value="1"/>
</dbReference>
<sequence length="656" mass="73841">MMTVFLWAGCRFIALHQHWRRDQISKGGSEAHSKDLVQDVLDCLDAGHSTREAEERFNVSHESAARWRRLRDGNLRNNRPHPIRYPPETVRMALGLAYGDHGFTLDQVAVMVGVSAPTISIWKKKRMEGGAMEIPEIDPDEIEKMRSKDIGKMSKGELERYVHELEVKSYVLEGTVKILKAEGIEELSNDEKAALIDARPRNIAVAEMLEELDLPSSSYYYCRSKPEREDGYADARRAIKEEFELVRGSRGYRYIRQRLREREEPIRISGKKVRALMAEEGCVVAYAKRKRRYSSYRGEIGDAPENLVGRNFHAGGPNELWLTDVTQFSIPAGKIYLSPVIDCFDGMPVSWAIRKSPNAEMANTMLRSACETIGGGEAPVIHSDRGCHYRWPGWLKICEDNGLVRSMSKKGCSEMDRVLWKDKDCIQIKQLWGYLCTYCYLPRLASYGVLENAIRQGLTSKEYFGIVAEVSEGRYMELSLGENKAFINQSDFLVKPAVAKAQIEADAEEARREAERWAAAAAAAGDGDADANGNKWTFTPVDTTEWPNMDGSGTMTTTTVKVDVTPASGDPIAFRMTAKPDNTCVNKNIRDIMDEIVSQLTTLDGAEVELSLEVIARVDSGIPVPAVRAISENCNTMHINDFGFTRKGRTWQRKRR</sequence>
<accession>A0ABX0IJP3</accession>
<organism evidence="2 3">
    <name type="scientific">Xiamenia xianingshaonis</name>
    <dbReference type="NCBI Taxonomy" id="2682776"/>
    <lineage>
        <taxon>Bacteria</taxon>
        <taxon>Bacillati</taxon>
        <taxon>Actinomycetota</taxon>
        <taxon>Coriobacteriia</taxon>
        <taxon>Eggerthellales</taxon>
        <taxon>Eggerthellaceae</taxon>
        <taxon>Xiamenia</taxon>
    </lineage>
</organism>
<name>A0ABX0IJP3_9ACTN</name>
<dbReference type="InterPro" id="IPR050900">
    <property type="entry name" value="Transposase_IS3/IS150/IS904"/>
</dbReference>
<protein>
    <submittedName>
        <fullName evidence="2">IS3 family transposase</fullName>
    </submittedName>
</protein>
<evidence type="ECO:0000313" key="3">
    <source>
        <dbReference type="Proteomes" id="UP000636394"/>
    </source>
</evidence>
<dbReference type="InterPro" id="IPR012337">
    <property type="entry name" value="RNaseH-like_sf"/>
</dbReference>
<comment type="caution">
    <text evidence="2">The sequence shown here is derived from an EMBL/GenBank/DDBJ whole genome shotgun (WGS) entry which is preliminary data.</text>
</comment>
<dbReference type="PROSITE" id="PS50994">
    <property type="entry name" value="INTEGRASE"/>
    <property type="match status" value="1"/>
</dbReference>
<dbReference type="PANTHER" id="PTHR46889">
    <property type="entry name" value="TRANSPOSASE INSF FOR INSERTION SEQUENCE IS3B-RELATED"/>
    <property type="match status" value="1"/>
</dbReference>
<evidence type="ECO:0000259" key="1">
    <source>
        <dbReference type="PROSITE" id="PS50994"/>
    </source>
</evidence>
<keyword evidence="3" id="KW-1185">Reference proteome</keyword>
<gene>
    <name evidence="2" type="ORF">GMI68_09255</name>
</gene>
<dbReference type="Proteomes" id="UP000636394">
    <property type="component" value="Unassembled WGS sequence"/>
</dbReference>
<proteinExistence type="predicted"/>
<evidence type="ECO:0000313" key="2">
    <source>
        <dbReference type="EMBL" id="NHM14935.1"/>
    </source>
</evidence>
<reference evidence="2 3" key="1">
    <citation type="submission" date="2019-11" db="EMBL/GenBank/DDBJ databases">
        <title>Eggerthellaceae novel genus isolated from the rectal contents of marmort.</title>
        <authorList>
            <person name="Zhang G."/>
        </authorList>
    </citation>
    <scope>NUCLEOTIDE SEQUENCE [LARGE SCALE GENOMIC DNA]</scope>
    <source>
        <strain evidence="3">zg-886</strain>
    </source>
</reference>
<dbReference type="EMBL" id="WPCR01000015">
    <property type="protein sequence ID" value="NHM14935.1"/>
    <property type="molecule type" value="Genomic_DNA"/>
</dbReference>
<dbReference type="InterPro" id="IPR036397">
    <property type="entry name" value="RNaseH_sf"/>
</dbReference>
<dbReference type="Pfam" id="PF00665">
    <property type="entry name" value="rve"/>
    <property type="match status" value="1"/>
</dbReference>
<dbReference type="Gene3D" id="3.30.420.10">
    <property type="entry name" value="Ribonuclease H-like superfamily/Ribonuclease H"/>
    <property type="match status" value="1"/>
</dbReference>
<dbReference type="InterPro" id="IPR048020">
    <property type="entry name" value="Transpos_IS3"/>
</dbReference>